<proteinExistence type="predicted"/>
<comment type="caution">
    <text evidence="2">The sequence shown here is derived from an EMBL/GenBank/DDBJ whole genome shotgun (WGS) entry which is preliminary data.</text>
</comment>
<gene>
    <name evidence="2" type="ORF">FNYG_06552</name>
</gene>
<dbReference type="PANTHER" id="PTHR12203">
    <property type="entry name" value="KDEL LYS-ASP-GLU-LEU CONTAINING - RELATED"/>
    <property type="match status" value="1"/>
</dbReference>
<name>A0A2K0WC46_GIBNY</name>
<evidence type="ECO:0000259" key="1">
    <source>
        <dbReference type="SMART" id="SM00672"/>
    </source>
</evidence>
<dbReference type="EMBL" id="MTQA01000087">
    <property type="protein sequence ID" value="PNP79855.1"/>
    <property type="molecule type" value="Genomic_DNA"/>
</dbReference>
<dbReference type="SMART" id="SM00672">
    <property type="entry name" value="CAP10"/>
    <property type="match status" value="1"/>
</dbReference>
<keyword evidence="3" id="KW-1185">Reference proteome</keyword>
<feature type="domain" description="Glycosyl transferase CAP10" evidence="1">
    <location>
        <begin position="3"/>
        <end position="235"/>
    </location>
</feature>
<evidence type="ECO:0000313" key="2">
    <source>
        <dbReference type="EMBL" id="PNP79855.1"/>
    </source>
</evidence>
<protein>
    <recommendedName>
        <fullName evidence="1">Glycosyl transferase CAP10 domain-containing protein</fullName>
    </recommendedName>
</protein>
<organism evidence="2 3">
    <name type="scientific">Gibberella nygamai</name>
    <name type="common">Bean root rot disease fungus</name>
    <name type="synonym">Fusarium nygamai</name>
    <dbReference type="NCBI Taxonomy" id="42673"/>
    <lineage>
        <taxon>Eukaryota</taxon>
        <taxon>Fungi</taxon>
        <taxon>Dikarya</taxon>
        <taxon>Ascomycota</taxon>
        <taxon>Pezizomycotina</taxon>
        <taxon>Sordariomycetes</taxon>
        <taxon>Hypocreomycetidae</taxon>
        <taxon>Hypocreales</taxon>
        <taxon>Nectriaceae</taxon>
        <taxon>Fusarium</taxon>
        <taxon>Fusarium fujikuroi species complex</taxon>
    </lineage>
</organism>
<dbReference type="Pfam" id="PF05686">
    <property type="entry name" value="Glyco_transf_90"/>
    <property type="match status" value="1"/>
</dbReference>
<dbReference type="Proteomes" id="UP000236664">
    <property type="component" value="Unassembled WGS sequence"/>
</dbReference>
<dbReference type="AlphaFoldDB" id="A0A2K0WC46"/>
<evidence type="ECO:0000313" key="3">
    <source>
        <dbReference type="Proteomes" id="UP000236664"/>
    </source>
</evidence>
<sequence length="243" mass="28756">MGDILFPSPAYVEEEFQYDKAHDIPWSEKKNNLYWTGSTTGGYALDDQWRNHQRQRFVTLAQNLEQQEHTYLREKNGVINSFKSWFLNSRLYDVGFTRIFQCDRKFCRDQKTFFPVKPWADKDAAFHSKLAFDLDGNGISGRYYKLLSSNTLPLKQALLREWHDERLVPWVHYIPVSQSLEELPELVNYLTLNEAGQRVAEKVARQGREWMGRAVREVDMTIYTWRLLLELARLQDPMRKGRG</sequence>
<dbReference type="InterPro" id="IPR006598">
    <property type="entry name" value="CAP10"/>
</dbReference>
<dbReference type="InterPro" id="IPR051091">
    <property type="entry name" value="O-Glucosyltr/Glycosyltrsf_90"/>
</dbReference>
<reference evidence="2 3" key="1">
    <citation type="submission" date="2017-06" db="EMBL/GenBank/DDBJ databases">
        <title>Genome of Fusarium nygamai isolate CS10214.</title>
        <authorList>
            <person name="Gardiner D.M."/>
            <person name="Obanor F."/>
            <person name="Kazan K."/>
        </authorList>
    </citation>
    <scope>NUCLEOTIDE SEQUENCE [LARGE SCALE GENOMIC DNA]</scope>
    <source>
        <strain evidence="2 3">CS10214</strain>
    </source>
</reference>
<dbReference type="OrthoDB" id="202415at2759"/>
<accession>A0A2K0WC46</accession>
<dbReference type="PANTHER" id="PTHR12203:SF61">
    <property type="entry name" value="CAPSULE PROTEIN"/>
    <property type="match status" value="1"/>
</dbReference>